<organism evidence="1 2">
    <name type="scientific">Phaeosphaeria nodorum (strain SN15 / ATCC MYA-4574 / FGSC 10173)</name>
    <name type="common">Glume blotch fungus</name>
    <name type="synonym">Parastagonospora nodorum</name>
    <dbReference type="NCBI Taxonomy" id="321614"/>
    <lineage>
        <taxon>Eukaryota</taxon>
        <taxon>Fungi</taxon>
        <taxon>Dikarya</taxon>
        <taxon>Ascomycota</taxon>
        <taxon>Pezizomycotina</taxon>
        <taxon>Dothideomycetes</taxon>
        <taxon>Pleosporomycetidae</taxon>
        <taxon>Pleosporales</taxon>
        <taxon>Pleosporineae</taxon>
        <taxon>Phaeosphaeriaceae</taxon>
        <taxon>Parastagonospora</taxon>
    </lineage>
</organism>
<evidence type="ECO:0000313" key="2">
    <source>
        <dbReference type="Proteomes" id="UP000663193"/>
    </source>
</evidence>
<evidence type="ECO:0000313" key="1">
    <source>
        <dbReference type="EMBL" id="QRC97040.1"/>
    </source>
</evidence>
<name>A0A7U2F5T5_PHANO</name>
<reference evidence="2" key="1">
    <citation type="journal article" date="2021" name="BMC Genomics">
        <title>Chromosome-level genome assembly and manually-curated proteome of model necrotroph Parastagonospora nodorum Sn15 reveals a genome-wide trove of candidate effector homologs, and redundancy of virulence-related functions within an accessory chromosome.</title>
        <authorList>
            <person name="Bertazzoni S."/>
            <person name="Jones D.A.B."/>
            <person name="Phan H.T."/>
            <person name="Tan K.-C."/>
            <person name="Hane J.K."/>
        </authorList>
    </citation>
    <scope>NUCLEOTIDE SEQUENCE [LARGE SCALE GENOMIC DNA]</scope>
    <source>
        <strain evidence="2">SN15 / ATCC MYA-4574 / FGSC 10173)</strain>
    </source>
</reference>
<accession>A0A7U2F5T5</accession>
<dbReference type="VEuPathDB" id="FungiDB:JI435_409990"/>
<keyword evidence="2" id="KW-1185">Reference proteome</keyword>
<gene>
    <name evidence="1" type="ORF">JI435_409990</name>
</gene>
<dbReference type="EMBL" id="CP069029">
    <property type="protein sequence ID" value="QRC97040.1"/>
    <property type="molecule type" value="Genomic_DNA"/>
</dbReference>
<proteinExistence type="predicted"/>
<dbReference type="AlphaFoldDB" id="A0A7U2F5T5"/>
<dbReference type="Proteomes" id="UP000663193">
    <property type="component" value="Chromosome 7"/>
</dbReference>
<protein>
    <submittedName>
        <fullName evidence="1">Uncharacterized protein</fullName>
    </submittedName>
</protein>
<sequence length="80" mass="9059">MVLISAIESRLTASPPSNCSQRQTASTYCIYILAQRKPSPRVSRPLHSFLQNARHRIEGREHTHTLVRPIHVPAVHADRP</sequence>